<evidence type="ECO:0000313" key="2">
    <source>
        <dbReference type="EMBL" id="KAG5182494.1"/>
    </source>
</evidence>
<dbReference type="InterPro" id="IPR051567">
    <property type="entry name" value="Unconventional_Myosin_ATPase"/>
</dbReference>
<gene>
    <name evidence="2" type="ORF">JKP88DRAFT_181996</name>
</gene>
<dbReference type="PROSITE" id="PS50057">
    <property type="entry name" value="FERM_3"/>
    <property type="match status" value="1"/>
</dbReference>
<dbReference type="EMBL" id="JAFCMP010000245">
    <property type="protein sequence ID" value="KAG5182494.1"/>
    <property type="molecule type" value="Genomic_DNA"/>
</dbReference>
<feature type="domain" description="FERM" evidence="1">
    <location>
        <begin position="1"/>
        <end position="174"/>
    </location>
</feature>
<dbReference type="AlphaFoldDB" id="A0A835Z3M9"/>
<dbReference type="PANTHER" id="PTHR22692">
    <property type="entry name" value="MYOSIN VII, XV"/>
    <property type="match status" value="1"/>
</dbReference>
<accession>A0A835Z3M9</accession>
<dbReference type="InterPro" id="IPR002404">
    <property type="entry name" value="IRS_PTB"/>
</dbReference>
<proteinExistence type="predicted"/>
<dbReference type="InterPro" id="IPR011993">
    <property type="entry name" value="PH-like_dom_sf"/>
</dbReference>
<reference evidence="2" key="1">
    <citation type="submission" date="2021-02" db="EMBL/GenBank/DDBJ databases">
        <title>First Annotated Genome of the Yellow-green Alga Tribonema minus.</title>
        <authorList>
            <person name="Mahan K.M."/>
        </authorList>
    </citation>
    <scope>NUCLEOTIDE SEQUENCE</scope>
    <source>
        <strain evidence="2">UTEX B ZZ1240</strain>
    </source>
</reference>
<evidence type="ECO:0000313" key="3">
    <source>
        <dbReference type="Proteomes" id="UP000664859"/>
    </source>
</evidence>
<dbReference type="Pfam" id="PF02174">
    <property type="entry name" value="IRS"/>
    <property type="match status" value="1"/>
</dbReference>
<keyword evidence="3" id="KW-1185">Reference proteome</keyword>
<organism evidence="2 3">
    <name type="scientific">Tribonema minus</name>
    <dbReference type="NCBI Taxonomy" id="303371"/>
    <lineage>
        <taxon>Eukaryota</taxon>
        <taxon>Sar</taxon>
        <taxon>Stramenopiles</taxon>
        <taxon>Ochrophyta</taxon>
        <taxon>PX clade</taxon>
        <taxon>Xanthophyceae</taxon>
        <taxon>Tribonematales</taxon>
        <taxon>Tribonemataceae</taxon>
        <taxon>Tribonema</taxon>
    </lineage>
</organism>
<dbReference type="InterPro" id="IPR000299">
    <property type="entry name" value="FERM_domain"/>
</dbReference>
<sequence>MAMDSALQGEATADPRVLREAVGNYIPPGWRGKVDVRTWTDELVKLWPDLISKDRHELEIMFVEQCRDRPMYGSHFFYATKVQCVPDLMANLPKQLLLAFNADGMHIFSVNRKELLQQYSYADVHSWRGTRRQVSLTIWDQDTDSVFELALKTQQAQDMAAIILDHINAIMNNNGKN</sequence>
<name>A0A835Z3M9_9STRA</name>
<protein>
    <recommendedName>
        <fullName evidence="1">FERM domain-containing protein</fullName>
    </recommendedName>
</protein>
<comment type="caution">
    <text evidence="2">The sequence shown here is derived from an EMBL/GenBank/DDBJ whole genome shotgun (WGS) entry which is preliminary data.</text>
</comment>
<evidence type="ECO:0000259" key="1">
    <source>
        <dbReference type="PROSITE" id="PS50057"/>
    </source>
</evidence>
<dbReference type="SUPFAM" id="SSF50729">
    <property type="entry name" value="PH domain-like"/>
    <property type="match status" value="1"/>
</dbReference>
<dbReference type="Proteomes" id="UP000664859">
    <property type="component" value="Unassembled WGS sequence"/>
</dbReference>
<dbReference type="OrthoDB" id="10262320at2759"/>
<dbReference type="Gene3D" id="2.30.29.30">
    <property type="entry name" value="Pleckstrin-homology domain (PH domain)/Phosphotyrosine-binding domain (PTB)"/>
    <property type="match status" value="1"/>
</dbReference>